<feature type="transmembrane region" description="Helical" evidence="1">
    <location>
        <begin position="12"/>
        <end position="29"/>
    </location>
</feature>
<evidence type="ECO:0000313" key="2">
    <source>
        <dbReference type="EMBL" id="RLL48463.1"/>
    </source>
</evidence>
<evidence type="ECO:0008006" key="4">
    <source>
        <dbReference type="Google" id="ProtNLM"/>
    </source>
</evidence>
<keyword evidence="1" id="KW-0812">Transmembrane</keyword>
<gene>
    <name evidence="2" type="ORF">D8M04_04160</name>
</gene>
<reference evidence="2 3" key="1">
    <citation type="submission" date="2018-10" db="EMBL/GenBank/DDBJ databases">
        <title>Oceanobacillus sp. YLB-02 draft genome.</title>
        <authorList>
            <person name="Yu L."/>
        </authorList>
    </citation>
    <scope>NUCLEOTIDE SEQUENCE [LARGE SCALE GENOMIC DNA]</scope>
    <source>
        <strain evidence="2 3">YLB-02</strain>
    </source>
</reference>
<feature type="transmembrane region" description="Helical" evidence="1">
    <location>
        <begin position="35"/>
        <end position="53"/>
    </location>
</feature>
<dbReference type="EMBL" id="RCHR01000001">
    <property type="protein sequence ID" value="RLL48463.1"/>
    <property type="molecule type" value="Genomic_DNA"/>
</dbReference>
<keyword evidence="1" id="KW-1133">Transmembrane helix</keyword>
<organism evidence="2 3">
    <name type="scientific">Oceanobacillus piezotolerans</name>
    <dbReference type="NCBI Taxonomy" id="2448030"/>
    <lineage>
        <taxon>Bacteria</taxon>
        <taxon>Bacillati</taxon>
        <taxon>Bacillota</taxon>
        <taxon>Bacilli</taxon>
        <taxon>Bacillales</taxon>
        <taxon>Bacillaceae</taxon>
        <taxon>Oceanobacillus</taxon>
    </lineage>
</organism>
<evidence type="ECO:0000256" key="1">
    <source>
        <dbReference type="SAM" id="Phobius"/>
    </source>
</evidence>
<name>A0A498DAT8_9BACI</name>
<protein>
    <recommendedName>
        <fullName evidence="4">Pore-forming protein</fullName>
    </recommendedName>
</protein>
<accession>A0A498DAT8</accession>
<proteinExistence type="predicted"/>
<keyword evidence="1" id="KW-0472">Membrane</keyword>
<evidence type="ECO:0000313" key="3">
    <source>
        <dbReference type="Proteomes" id="UP000270219"/>
    </source>
</evidence>
<keyword evidence="3" id="KW-1185">Reference proteome</keyword>
<sequence length="111" mass="13214">MEYNINSQRQSIFITIFIVLLWNVLADYYGQSLSLFLFVLLIAIWLASFRFKFTIHREHLIYQILLFNKPIIKKNIYPDQINQLKLIRVGWAKKAAIIKMKKGINIRLCVL</sequence>
<comment type="caution">
    <text evidence="2">The sequence shown here is derived from an EMBL/GenBank/DDBJ whole genome shotgun (WGS) entry which is preliminary data.</text>
</comment>
<dbReference type="AlphaFoldDB" id="A0A498DAT8"/>
<dbReference type="Proteomes" id="UP000270219">
    <property type="component" value="Unassembled WGS sequence"/>
</dbReference>